<evidence type="ECO:0000256" key="10">
    <source>
        <dbReference type="SAM" id="MobiDB-lite"/>
    </source>
</evidence>
<dbReference type="GeneID" id="40322812"/>
<gene>
    <name evidence="12" type="ORF">Tco025E_09201</name>
</gene>
<dbReference type="PROSITE" id="PS50011">
    <property type="entry name" value="PROTEIN_KINASE_DOM"/>
    <property type="match status" value="1"/>
</dbReference>
<reference evidence="12 13" key="1">
    <citation type="journal article" date="2018" name="BMC Genomics">
        <title>Genomic comparison of Trypanosoma conorhini and Trypanosoma rangeli to Trypanosoma cruzi strains of high and low virulence.</title>
        <authorList>
            <person name="Bradwell K.R."/>
            <person name="Koparde V.N."/>
            <person name="Matveyev A.V."/>
            <person name="Serrano M.G."/>
            <person name="Alves J.M."/>
            <person name="Parikh H."/>
            <person name="Huang B."/>
            <person name="Lee V."/>
            <person name="Espinosa-Alvarez O."/>
            <person name="Ortiz P.A."/>
            <person name="Costa-Martins A.G."/>
            <person name="Teixeira M.M."/>
            <person name="Buck G.A."/>
        </authorList>
    </citation>
    <scope>NUCLEOTIDE SEQUENCE [LARGE SCALE GENOMIC DNA]</scope>
    <source>
        <strain evidence="12 13">025E</strain>
    </source>
</reference>
<dbReference type="GO" id="GO:0004674">
    <property type="term" value="F:protein serine/threonine kinase activity"/>
    <property type="evidence" value="ECO:0007669"/>
    <property type="project" value="UniProtKB-KW"/>
</dbReference>
<dbReference type="PANTHER" id="PTHR43895">
    <property type="entry name" value="CALCIUM/CALMODULIN-DEPENDENT PROTEIN KINASE KINASE-RELATED"/>
    <property type="match status" value="1"/>
</dbReference>
<feature type="domain" description="Protein kinase" evidence="11">
    <location>
        <begin position="112"/>
        <end position="593"/>
    </location>
</feature>
<name>A0A422MZ63_9TRYP</name>
<keyword evidence="4 9" id="KW-0547">Nucleotide-binding</keyword>
<evidence type="ECO:0000256" key="8">
    <source>
        <dbReference type="ARBA" id="ARBA00048679"/>
    </source>
</evidence>
<evidence type="ECO:0000313" key="12">
    <source>
        <dbReference type="EMBL" id="RNE98525.1"/>
    </source>
</evidence>
<proteinExistence type="predicted"/>
<dbReference type="InterPro" id="IPR017441">
    <property type="entry name" value="Protein_kinase_ATP_BS"/>
</dbReference>
<dbReference type="GO" id="GO:0005524">
    <property type="term" value="F:ATP binding"/>
    <property type="evidence" value="ECO:0007669"/>
    <property type="project" value="UniProtKB-UniRule"/>
</dbReference>
<dbReference type="InterPro" id="IPR000719">
    <property type="entry name" value="Prot_kinase_dom"/>
</dbReference>
<evidence type="ECO:0000256" key="9">
    <source>
        <dbReference type="PROSITE-ProRule" id="PRU10141"/>
    </source>
</evidence>
<evidence type="ECO:0000256" key="2">
    <source>
        <dbReference type="ARBA" id="ARBA00022527"/>
    </source>
</evidence>
<keyword evidence="5 12" id="KW-0418">Kinase</keyword>
<dbReference type="GO" id="GO:0007165">
    <property type="term" value="P:signal transduction"/>
    <property type="evidence" value="ECO:0007669"/>
    <property type="project" value="TreeGrafter"/>
</dbReference>
<dbReference type="RefSeq" id="XP_029223852.1">
    <property type="nucleotide sequence ID" value="XM_029376026.1"/>
</dbReference>
<dbReference type="Pfam" id="PF00069">
    <property type="entry name" value="Pkinase"/>
    <property type="match status" value="2"/>
</dbReference>
<comment type="caution">
    <text evidence="12">The sequence shown here is derived from an EMBL/GenBank/DDBJ whole genome shotgun (WGS) entry which is preliminary data.</text>
</comment>
<evidence type="ECO:0000256" key="1">
    <source>
        <dbReference type="ARBA" id="ARBA00012513"/>
    </source>
</evidence>
<evidence type="ECO:0000259" key="11">
    <source>
        <dbReference type="PROSITE" id="PS50011"/>
    </source>
</evidence>
<keyword evidence="13" id="KW-1185">Reference proteome</keyword>
<evidence type="ECO:0000256" key="7">
    <source>
        <dbReference type="ARBA" id="ARBA00047899"/>
    </source>
</evidence>
<dbReference type="InterPro" id="IPR008271">
    <property type="entry name" value="Ser/Thr_kinase_AS"/>
</dbReference>
<dbReference type="PROSITE" id="PS00108">
    <property type="entry name" value="PROTEIN_KINASE_ST"/>
    <property type="match status" value="1"/>
</dbReference>
<evidence type="ECO:0000256" key="4">
    <source>
        <dbReference type="ARBA" id="ARBA00022741"/>
    </source>
</evidence>
<protein>
    <recommendedName>
        <fullName evidence="1">non-specific serine/threonine protein kinase</fullName>
        <ecNumber evidence="1">2.7.11.1</ecNumber>
    </recommendedName>
</protein>
<dbReference type="Proteomes" id="UP000284403">
    <property type="component" value="Unassembled WGS sequence"/>
</dbReference>
<evidence type="ECO:0000256" key="3">
    <source>
        <dbReference type="ARBA" id="ARBA00022679"/>
    </source>
</evidence>
<dbReference type="Gene3D" id="1.10.510.10">
    <property type="entry name" value="Transferase(Phosphotransferase) domain 1"/>
    <property type="match status" value="2"/>
</dbReference>
<organism evidence="12 13">
    <name type="scientific">Trypanosoma conorhini</name>
    <dbReference type="NCBI Taxonomy" id="83891"/>
    <lineage>
        <taxon>Eukaryota</taxon>
        <taxon>Discoba</taxon>
        <taxon>Euglenozoa</taxon>
        <taxon>Kinetoplastea</taxon>
        <taxon>Metakinetoplastina</taxon>
        <taxon>Trypanosomatida</taxon>
        <taxon>Trypanosomatidae</taxon>
        <taxon>Trypanosoma</taxon>
    </lineage>
</organism>
<sequence length="608" mass="65918">MHVGSSAVLTVTPAEKALLSSGLPFARNKKAPTPQQDRLDSSGNSGSSSHRRIPAVEPVPPPAQCAVAAECHEADETPNDYTSFESSVDSASGKGPKERHRIRSLCDFLERYKIRGCLGHGSYSVVFEVVNRKTKERKAAKFIVAKDTPLAGRKSGGDASDSAAKGKLAIGGGRRISSGANSASRRLSESLVKEIAVSFMADHPNLVHTTEVFVEDVENLHRRVWRYNSQLFIDSSVSSSVSAKRRIKQEPVLLVTQNNTAPPRRSMLYDSATVRNVASGGAPEQRQGVLPAVPASSALVESTTDTNQSAIVNAKRQLQEGQVQCILVMELLSGQELFNIVSRGPINEARAASYMMDLLLALQHLHSQQIVHRDVKVENIVVDLQNKARLIDYGFCEGYHWSCKTTAGGSGNARNGGEDRPLTEFCGSYHYVAPEVIRASMRSRLSSTPSGPKPPTSCAGVKLPPIFTATGRVVGGNATTPNAVAENEENRREMQSAASIHTLRRLLSPGNVGYGTPVDLWSAGVVMFVLLHSNFPFHDTSRSKLLKLISSGRQPVRPSPLLSSDAKDLLRQLLTHDARLRLTAAQAVEHAWFKQLLRKGEITSADPF</sequence>
<dbReference type="OrthoDB" id="4062651at2759"/>
<keyword evidence="2 12" id="KW-0723">Serine/threonine-protein kinase</keyword>
<dbReference type="GO" id="GO:0106310">
    <property type="term" value="F:protein serine kinase activity"/>
    <property type="evidence" value="ECO:0007669"/>
    <property type="project" value="RHEA"/>
</dbReference>
<dbReference type="SUPFAM" id="SSF56112">
    <property type="entry name" value="Protein kinase-like (PK-like)"/>
    <property type="match status" value="1"/>
</dbReference>
<dbReference type="AlphaFoldDB" id="A0A422MZ63"/>
<dbReference type="PANTHER" id="PTHR43895:SF32">
    <property type="entry name" value="SERINE_THREONINE-PROTEIN KINASE CHK1"/>
    <property type="match status" value="1"/>
</dbReference>
<dbReference type="Gene3D" id="3.30.200.20">
    <property type="entry name" value="Phosphorylase Kinase, domain 1"/>
    <property type="match status" value="1"/>
</dbReference>
<feature type="compositionally biased region" description="Polar residues" evidence="10">
    <location>
        <begin position="79"/>
        <end position="90"/>
    </location>
</feature>
<dbReference type="InterPro" id="IPR011009">
    <property type="entry name" value="Kinase-like_dom_sf"/>
</dbReference>
<dbReference type="EMBL" id="MKKU01001026">
    <property type="protein sequence ID" value="RNE98525.1"/>
    <property type="molecule type" value="Genomic_DNA"/>
</dbReference>
<evidence type="ECO:0000256" key="6">
    <source>
        <dbReference type="ARBA" id="ARBA00022840"/>
    </source>
</evidence>
<dbReference type="SMART" id="SM00220">
    <property type="entry name" value="S_TKc"/>
    <property type="match status" value="1"/>
</dbReference>
<comment type="catalytic activity">
    <reaction evidence="7">
        <text>L-threonyl-[protein] + ATP = O-phospho-L-threonyl-[protein] + ADP + H(+)</text>
        <dbReference type="Rhea" id="RHEA:46608"/>
        <dbReference type="Rhea" id="RHEA-COMP:11060"/>
        <dbReference type="Rhea" id="RHEA-COMP:11605"/>
        <dbReference type="ChEBI" id="CHEBI:15378"/>
        <dbReference type="ChEBI" id="CHEBI:30013"/>
        <dbReference type="ChEBI" id="CHEBI:30616"/>
        <dbReference type="ChEBI" id="CHEBI:61977"/>
        <dbReference type="ChEBI" id="CHEBI:456216"/>
        <dbReference type="EC" id="2.7.11.1"/>
    </reaction>
</comment>
<comment type="catalytic activity">
    <reaction evidence="8">
        <text>L-seryl-[protein] + ATP = O-phospho-L-seryl-[protein] + ADP + H(+)</text>
        <dbReference type="Rhea" id="RHEA:17989"/>
        <dbReference type="Rhea" id="RHEA-COMP:9863"/>
        <dbReference type="Rhea" id="RHEA-COMP:11604"/>
        <dbReference type="ChEBI" id="CHEBI:15378"/>
        <dbReference type="ChEBI" id="CHEBI:29999"/>
        <dbReference type="ChEBI" id="CHEBI:30616"/>
        <dbReference type="ChEBI" id="CHEBI:83421"/>
        <dbReference type="ChEBI" id="CHEBI:456216"/>
        <dbReference type="EC" id="2.7.11.1"/>
    </reaction>
</comment>
<keyword evidence="6 9" id="KW-0067">ATP-binding</keyword>
<feature type="region of interest" description="Disordered" evidence="10">
    <location>
        <begin position="20"/>
        <end position="59"/>
    </location>
</feature>
<dbReference type="PROSITE" id="PS00107">
    <property type="entry name" value="PROTEIN_KINASE_ATP"/>
    <property type="match status" value="1"/>
</dbReference>
<feature type="binding site" evidence="9">
    <location>
        <position position="146"/>
    </location>
    <ligand>
        <name>ATP</name>
        <dbReference type="ChEBI" id="CHEBI:30616"/>
    </ligand>
</feature>
<dbReference type="EC" id="2.7.11.1" evidence="1"/>
<accession>A0A422MZ63</accession>
<evidence type="ECO:0000256" key="5">
    <source>
        <dbReference type="ARBA" id="ARBA00022777"/>
    </source>
</evidence>
<keyword evidence="3 12" id="KW-0808">Transferase</keyword>
<feature type="region of interest" description="Disordered" evidence="10">
    <location>
        <begin position="77"/>
        <end position="97"/>
    </location>
</feature>
<evidence type="ECO:0000313" key="13">
    <source>
        <dbReference type="Proteomes" id="UP000284403"/>
    </source>
</evidence>